<sequence>MFLDYDVSTMPPKSQTEEMIEWSLLEDQTAWKDKGGWAEIGSRLLETVQLRGRQVKRREIIDRGGVSGNQRGREWEMETTIRTLGNYSLVAERSGFSLNITVRGITMVVDAEKWKKMVLITKDPTTIQWGSIFDEIKNNYGAVEGKVIEENRAMFFFSSQDQVNVFVKDKEVRVVGVVLKVEKWRNEMNSMVELTMVRDRWIVLKGLPFHLKKKDIVEFIGNNLGGVVELDEETTKIESTVVRMKIKSLDLKNTPRMVTVSEKGYKYIVLIKPEFDRRVSKTWRNVVAVGGGGQDDVEGRETQIAVTKENREIVQAREEAAKVVSEQNNSSLIPSGFEIVIAQRNCEERQEIVTEGKVQTEAILGIEKWREVGEKSSHESKAVGTPVHTQQREVVCKNSFEMLEGEVDMKCDIVVETDMGSESNPSRVRNTEVMTTQIVEDEITRTEHNSKRGRSVERRNHKEKHKGLFNGLFGLVPTLVLSKRMEWAAYRKSAIKNKKDKSRGRSKSGGSRVRNTEDMVQL</sequence>
<dbReference type="EMBL" id="JABWDY010011182">
    <property type="protein sequence ID" value="KAF5200048.1"/>
    <property type="molecule type" value="Genomic_DNA"/>
</dbReference>
<feature type="region of interest" description="Disordered" evidence="1">
    <location>
        <begin position="495"/>
        <end position="522"/>
    </location>
</feature>
<keyword evidence="3" id="KW-1185">Reference proteome</keyword>
<dbReference type="Proteomes" id="UP000554482">
    <property type="component" value="Unassembled WGS sequence"/>
</dbReference>
<evidence type="ECO:0000256" key="1">
    <source>
        <dbReference type="SAM" id="MobiDB-lite"/>
    </source>
</evidence>
<gene>
    <name evidence="2" type="ORF">FRX31_010373</name>
</gene>
<proteinExistence type="predicted"/>
<protein>
    <recommendedName>
        <fullName evidence="4">DUF4283 domain-containing protein</fullName>
    </recommendedName>
</protein>
<organism evidence="2 3">
    <name type="scientific">Thalictrum thalictroides</name>
    <name type="common">Rue-anemone</name>
    <name type="synonym">Anemone thalictroides</name>
    <dbReference type="NCBI Taxonomy" id="46969"/>
    <lineage>
        <taxon>Eukaryota</taxon>
        <taxon>Viridiplantae</taxon>
        <taxon>Streptophyta</taxon>
        <taxon>Embryophyta</taxon>
        <taxon>Tracheophyta</taxon>
        <taxon>Spermatophyta</taxon>
        <taxon>Magnoliopsida</taxon>
        <taxon>Ranunculales</taxon>
        <taxon>Ranunculaceae</taxon>
        <taxon>Thalictroideae</taxon>
        <taxon>Thalictrum</taxon>
    </lineage>
</organism>
<name>A0A7J6WTB8_THATH</name>
<accession>A0A7J6WTB8</accession>
<feature type="compositionally biased region" description="Basic residues" evidence="1">
    <location>
        <begin position="495"/>
        <end position="506"/>
    </location>
</feature>
<comment type="caution">
    <text evidence="2">The sequence shown here is derived from an EMBL/GenBank/DDBJ whole genome shotgun (WGS) entry which is preliminary data.</text>
</comment>
<evidence type="ECO:0008006" key="4">
    <source>
        <dbReference type="Google" id="ProtNLM"/>
    </source>
</evidence>
<dbReference type="OrthoDB" id="940001at2759"/>
<evidence type="ECO:0000313" key="3">
    <source>
        <dbReference type="Proteomes" id="UP000554482"/>
    </source>
</evidence>
<reference evidence="2 3" key="1">
    <citation type="submission" date="2020-06" db="EMBL/GenBank/DDBJ databases">
        <title>Transcriptomic and genomic resources for Thalictrum thalictroides and T. hernandezii: Facilitating candidate gene discovery in an emerging model plant lineage.</title>
        <authorList>
            <person name="Arias T."/>
            <person name="Riano-Pachon D.M."/>
            <person name="Di Stilio V.S."/>
        </authorList>
    </citation>
    <scope>NUCLEOTIDE SEQUENCE [LARGE SCALE GENOMIC DNA]</scope>
    <source>
        <strain evidence="3">cv. WT478/WT964</strain>
        <tissue evidence="2">Leaves</tissue>
    </source>
</reference>
<evidence type="ECO:0000313" key="2">
    <source>
        <dbReference type="EMBL" id="KAF5200048.1"/>
    </source>
</evidence>
<dbReference type="AlphaFoldDB" id="A0A7J6WTB8"/>